<organism evidence="1 2">
    <name type="scientific">Datura stramonium</name>
    <name type="common">Jimsonweed</name>
    <name type="synonym">Common thornapple</name>
    <dbReference type="NCBI Taxonomy" id="4076"/>
    <lineage>
        <taxon>Eukaryota</taxon>
        <taxon>Viridiplantae</taxon>
        <taxon>Streptophyta</taxon>
        <taxon>Embryophyta</taxon>
        <taxon>Tracheophyta</taxon>
        <taxon>Spermatophyta</taxon>
        <taxon>Magnoliopsida</taxon>
        <taxon>eudicotyledons</taxon>
        <taxon>Gunneridae</taxon>
        <taxon>Pentapetalae</taxon>
        <taxon>asterids</taxon>
        <taxon>lamiids</taxon>
        <taxon>Solanales</taxon>
        <taxon>Solanaceae</taxon>
        <taxon>Solanoideae</taxon>
        <taxon>Datureae</taxon>
        <taxon>Datura</taxon>
    </lineage>
</organism>
<reference evidence="1 2" key="1">
    <citation type="journal article" date="2021" name="BMC Genomics">
        <title>Datura genome reveals duplications of psychoactive alkaloid biosynthetic genes and high mutation rate following tissue culture.</title>
        <authorList>
            <person name="Rajewski A."/>
            <person name="Carter-House D."/>
            <person name="Stajich J."/>
            <person name="Litt A."/>
        </authorList>
    </citation>
    <scope>NUCLEOTIDE SEQUENCE [LARGE SCALE GENOMIC DNA]</scope>
    <source>
        <strain evidence="1">AR-01</strain>
    </source>
</reference>
<dbReference type="EMBL" id="JACEIK010000445">
    <property type="protein sequence ID" value="MCD7457198.1"/>
    <property type="molecule type" value="Genomic_DNA"/>
</dbReference>
<sequence length="104" mass="11767">MGARGVRISKNWLGSTSAFTTSRVQILVKLFMLRLNLSMLGNQFMFGKYDEFRKKDSSNLGKRILISSSRVTIKTNMPIPQENAEYQETCQAMIKSGIESVNRA</sequence>
<comment type="caution">
    <text evidence="1">The sequence shown here is derived from an EMBL/GenBank/DDBJ whole genome shotgun (WGS) entry which is preliminary data.</text>
</comment>
<evidence type="ECO:0000313" key="1">
    <source>
        <dbReference type="EMBL" id="MCD7457198.1"/>
    </source>
</evidence>
<keyword evidence="2" id="KW-1185">Reference proteome</keyword>
<protein>
    <submittedName>
        <fullName evidence="1">Uncharacterized protein</fullName>
    </submittedName>
</protein>
<evidence type="ECO:0000313" key="2">
    <source>
        <dbReference type="Proteomes" id="UP000823775"/>
    </source>
</evidence>
<accession>A0ABS8SEG4</accession>
<proteinExistence type="predicted"/>
<dbReference type="Proteomes" id="UP000823775">
    <property type="component" value="Unassembled WGS sequence"/>
</dbReference>
<gene>
    <name evidence="1" type="ORF">HAX54_034461</name>
</gene>
<name>A0ABS8SEG4_DATST</name>